<evidence type="ECO:0000313" key="2">
    <source>
        <dbReference type="Proteomes" id="UP001303046"/>
    </source>
</evidence>
<protein>
    <submittedName>
        <fullName evidence="1">Uncharacterized protein</fullName>
    </submittedName>
</protein>
<dbReference type="Proteomes" id="UP001303046">
    <property type="component" value="Unassembled WGS sequence"/>
</dbReference>
<keyword evidence="2" id="KW-1185">Reference proteome</keyword>
<reference evidence="1 2" key="1">
    <citation type="submission" date="2023-08" db="EMBL/GenBank/DDBJ databases">
        <title>A Necator americanus chromosomal reference genome.</title>
        <authorList>
            <person name="Ilik V."/>
            <person name="Petrzelkova K.J."/>
            <person name="Pardy F."/>
            <person name="Fuh T."/>
            <person name="Niatou-Singa F.S."/>
            <person name="Gouil Q."/>
            <person name="Baker L."/>
            <person name="Ritchie M.E."/>
            <person name="Jex A.R."/>
            <person name="Gazzola D."/>
            <person name="Li H."/>
            <person name="Toshio Fujiwara R."/>
            <person name="Zhan B."/>
            <person name="Aroian R.V."/>
            <person name="Pafco B."/>
            <person name="Schwarz E.M."/>
        </authorList>
    </citation>
    <scope>NUCLEOTIDE SEQUENCE [LARGE SCALE GENOMIC DNA]</scope>
    <source>
        <strain evidence="1 2">Aroian</strain>
        <tissue evidence="1">Whole animal</tissue>
    </source>
</reference>
<dbReference type="EMBL" id="JAVFWL010000005">
    <property type="protein sequence ID" value="KAK6758187.1"/>
    <property type="molecule type" value="Genomic_DNA"/>
</dbReference>
<proteinExistence type="predicted"/>
<evidence type="ECO:0000313" key="1">
    <source>
        <dbReference type="EMBL" id="KAK6758187.1"/>
    </source>
</evidence>
<organism evidence="1 2">
    <name type="scientific">Necator americanus</name>
    <name type="common">Human hookworm</name>
    <dbReference type="NCBI Taxonomy" id="51031"/>
    <lineage>
        <taxon>Eukaryota</taxon>
        <taxon>Metazoa</taxon>
        <taxon>Ecdysozoa</taxon>
        <taxon>Nematoda</taxon>
        <taxon>Chromadorea</taxon>
        <taxon>Rhabditida</taxon>
        <taxon>Rhabditina</taxon>
        <taxon>Rhabditomorpha</taxon>
        <taxon>Strongyloidea</taxon>
        <taxon>Ancylostomatidae</taxon>
        <taxon>Bunostominae</taxon>
        <taxon>Necator</taxon>
    </lineage>
</organism>
<sequence length="71" mass="7819">MRSGAAPMPMEEESGQVDGRWARAAGFGQAKPLLWWLAQLEFLLIRAVGLGSYPPIAAARRWSGDDNTIYL</sequence>
<comment type="caution">
    <text evidence="1">The sequence shown here is derived from an EMBL/GenBank/DDBJ whole genome shotgun (WGS) entry which is preliminary data.</text>
</comment>
<gene>
    <name evidence="1" type="primary">Necator_chrV.g20584</name>
    <name evidence="1" type="ORF">RB195_015791</name>
</gene>
<accession>A0ABR1E667</accession>
<name>A0ABR1E667_NECAM</name>